<gene>
    <name evidence="2" type="primary">DSP_1</name>
    <name evidence="2" type="ORF">CM83_768</name>
    <name evidence="3" type="ORF">g.8215</name>
</gene>
<dbReference type="AlphaFoldDB" id="A0A0A9WAU1"/>
<evidence type="ECO:0000256" key="1">
    <source>
        <dbReference type="SAM" id="MobiDB-lite"/>
    </source>
</evidence>
<sequence length="185" mass="20389">MDTRVGGERHSTQVGRGAGAKVDEDARTDIQTAASNEKPCRTPHRIQNEQRRQYSTDDSAAQQPQPAPQIQEKRTLKTNLGGLFSSFTDMVTMFSPFKQKPTTPTTCTDAGDKPTHTHTTQDGGSSDDEEENAPVRPSPVNDPLILDRSFEYISTAKLDERFNRFSPIPSKAPQTIAKLPMETSA</sequence>
<reference evidence="3" key="3">
    <citation type="journal article" date="2016" name="Gigascience">
        <title>De novo construction of an expanded transcriptome assembly for the western tarnished plant bug, Lygus hesperus.</title>
        <authorList>
            <person name="Tassone E.E."/>
            <person name="Geib S.M."/>
            <person name="Hall B."/>
            <person name="Fabrick J.A."/>
            <person name="Brent C.S."/>
            <person name="Hull J.J."/>
        </authorList>
    </citation>
    <scope>NUCLEOTIDE SEQUENCE</scope>
</reference>
<dbReference type="EMBL" id="GBHO01041629">
    <property type="protein sequence ID" value="JAG01975.1"/>
    <property type="molecule type" value="Transcribed_RNA"/>
</dbReference>
<accession>A0A0A9WAU1</accession>
<feature type="region of interest" description="Disordered" evidence="1">
    <location>
        <begin position="95"/>
        <end position="146"/>
    </location>
</feature>
<organism evidence="2">
    <name type="scientific">Lygus hesperus</name>
    <name type="common">Western plant bug</name>
    <dbReference type="NCBI Taxonomy" id="30085"/>
    <lineage>
        <taxon>Eukaryota</taxon>
        <taxon>Metazoa</taxon>
        <taxon>Ecdysozoa</taxon>
        <taxon>Arthropoda</taxon>
        <taxon>Hexapoda</taxon>
        <taxon>Insecta</taxon>
        <taxon>Pterygota</taxon>
        <taxon>Neoptera</taxon>
        <taxon>Paraneoptera</taxon>
        <taxon>Hemiptera</taxon>
        <taxon>Heteroptera</taxon>
        <taxon>Panheteroptera</taxon>
        <taxon>Cimicomorpha</taxon>
        <taxon>Miridae</taxon>
        <taxon>Mirini</taxon>
        <taxon>Lygus</taxon>
    </lineage>
</organism>
<protein>
    <submittedName>
        <fullName evidence="2">Desmoplakin</fullName>
    </submittedName>
</protein>
<evidence type="ECO:0000313" key="3">
    <source>
        <dbReference type="EMBL" id="JAQ07882.1"/>
    </source>
</evidence>
<proteinExistence type="predicted"/>
<feature type="compositionally biased region" description="Basic and acidic residues" evidence="1">
    <location>
        <begin position="1"/>
        <end position="11"/>
    </location>
</feature>
<dbReference type="EMBL" id="GDHC01010747">
    <property type="protein sequence ID" value="JAQ07882.1"/>
    <property type="molecule type" value="Transcribed_RNA"/>
</dbReference>
<evidence type="ECO:0000313" key="2">
    <source>
        <dbReference type="EMBL" id="JAG01975.1"/>
    </source>
</evidence>
<feature type="compositionally biased region" description="Basic and acidic residues" evidence="1">
    <location>
        <begin position="46"/>
        <end position="55"/>
    </location>
</feature>
<reference evidence="2" key="1">
    <citation type="journal article" date="2014" name="PLoS ONE">
        <title>Transcriptome-Based Identification of ABC Transporters in the Western Tarnished Plant Bug Lygus hesperus.</title>
        <authorList>
            <person name="Hull J.J."/>
            <person name="Chaney K."/>
            <person name="Geib S.M."/>
            <person name="Fabrick J.A."/>
            <person name="Brent C.S."/>
            <person name="Walsh D."/>
            <person name="Lavine L.C."/>
        </authorList>
    </citation>
    <scope>NUCLEOTIDE SEQUENCE</scope>
</reference>
<reference evidence="2" key="2">
    <citation type="submission" date="2014-07" db="EMBL/GenBank/DDBJ databases">
        <authorList>
            <person name="Hull J."/>
        </authorList>
    </citation>
    <scope>NUCLEOTIDE SEQUENCE</scope>
</reference>
<name>A0A0A9WAU1_LYGHE</name>
<feature type="region of interest" description="Disordered" evidence="1">
    <location>
        <begin position="1"/>
        <end position="77"/>
    </location>
</feature>